<gene>
    <name evidence="1" type="ORF">LCGC14_0601310</name>
</gene>
<dbReference type="EMBL" id="LAZR01000966">
    <property type="protein sequence ID" value="KKN53532.1"/>
    <property type="molecule type" value="Genomic_DNA"/>
</dbReference>
<dbReference type="AlphaFoldDB" id="A0A0F9RUF8"/>
<sequence>MKPSYTSQETLNRAQESAARFFDGSNGPFIDRVHPELKLKLQEQRVARQAEVGQRRAEAYRLVKATKSPTDRFPGLTGAFFNRKPHGCKPVPIQLEKAKPGYARDLDQAGTWTVIERRDWAGEYRIRMETRPGAGAQTPDNAGDRITSMLTERGARKISEACYFMACQRGGFSTFATLTLSQDAREKLGRRVMVPMFPANESGFPVIPAEPARAKQGPLGVRYDLESETPRYNVAEINQQAGKIRHEESGALYTPLKMGWKWSVQKEASRFFEAANKMYQRGWQYQNDQGETVKVAGSRKCVAKKRPALKGDQFDAVATPIKFEPEPLAYLWVAENPDRIDTETGEYLGENPHVHLMMKWRVDFRHFDAWAARLEKLWGHGFAHLEKIKDPQKAGGYVAKAAGYLSKAQGKTDQGDIRGNRYGISTRARAPGWIECERHQVGLMGWLLAEAHEKWNTKHGPKIARRDYLKKKLTGDISVRAGKVVQILAAQPHERKAIGNALEKVRREIALLPRVSKYGAVFKRQEQLNRFITWAHRQGWSERPQESLWLKQWRQNQLLRRNGSRLNASAEDFAAWYQQAESGEFDLEGDYRGWDPADEPENSRISSPIAEAKAQPSYVRSPWSSVNNCTISNRFES</sequence>
<evidence type="ECO:0000313" key="1">
    <source>
        <dbReference type="EMBL" id="KKN53532.1"/>
    </source>
</evidence>
<reference evidence="1" key="1">
    <citation type="journal article" date="2015" name="Nature">
        <title>Complex archaea that bridge the gap between prokaryotes and eukaryotes.</title>
        <authorList>
            <person name="Spang A."/>
            <person name="Saw J.H."/>
            <person name="Jorgensen S.L."/>
            <person name="Zaremba-Niedzwiedzka K."/>
            <person name="Martijn J."/>
            <person name="Lind A.E."/>
            <person name="van Eijk R."/>
            <person name="Schleper C."/>
            <person name="Guy L."/>
            <person name="Ettema T.J."/>
        </authorList>
    </citation>
    <scope>NUCLEOTIDE SEQUENCE</scope>
</reference>
<protein>
    <submittedName>
        <fullName evidence="1">Uncharacterized protein</fullName>
    </submittedName>
</protein>
<proteinExistence type="predicted"/>
<organism evidence="1">
    <name type="scientific">marine sediment metagenome</name>
    <dbReference type="NCBI Taxonomy" id="412755"/>
    <lineage>
        <taxon>unclassified sequences</taxon>
        <taxon>metagenomes</taxon>
        <taxon>ecological metagenomes</taxon>
    </lineage>
</organism>
<name>A0A0F9RUF8_9ZZZZ</name>
<accession>A0A0F9RUF8</accession>
<comment type="caution">
    <text evidence="1">The sequence shown here is derived from an EMBL/GenBank/DDBJ whole genome shotgun (WGS) entry which is preliminary data.</text>
</comment>